<accession>A0ABV3X1A0</accession>
<dbReference type="SUPFAM" id="SSF56436">
    <property type="entry name" value="C-type lectin-like"/>
    <property type="match status" value="1"/>
</dbReference>
<protein>
    <submittedName>
        <fullName evidence="2">SUMF1/EgtB/PvdO family nonheme iron enzyme</fullName>
    </submittedName>
</protein>
<dbReference type="Pfam" id="PF03781">
    <property type="entry name" value="FGE-sulfatase"/>
    <property type="match status" value="1"/>
</dbReference>
<evidence type="ECO:0000313" key="3">
    <source>
        <dbReference type="Proteomes" id="UP001559025"/>
    </source>
</evidence>
<comment type="caution">
    <text evidence="2">The sequence shown here is derived from an EMBL/GenBank/DDBJ whole genome shotgun (WGS) entry which is preliminary data.</text>
</comment>
<dbReference type="InterPro" id="IPR042095">
    <property type="entry name" value="SUMF_sf"/>
</dbReference>
<dbReference type="InterPro" id="IPR016187">
    <property type="entry name" value="CTDL_fold"/>
</dbReference>
<sequence length="187" mass="20099">MPVTGVDYRDATAFAAWYSHKTGYPWRLPTADEAAAAAGERFAGDAFSAAAENPANPAVAWLRRYKEESAAKRPADPAVKARGFYGANANGIDDFGGNVWEWTSTCYARTTLAPDGSVESRTDNCGVRVLEGLHRAYMSSFVRDGKSGGCAVGTPPEHLGFRLVRDDTPLAHVKLAAARLWDRAAGF</sequence>
<dbReference type="Gene3D" id="3.90.1580.10">
    <property type="entry name" value="paralog of FGE (formylglycine-generating enzyme)"/>
    <property type="match status" value="1"/>
</dbReference>
<feature type="domain" description="Sulfatase-modifying factor enzyme-like" evidence="1">
    <location>
        <begin position="1"/>
        <end position="165"/>
    </location>
</feature>
<proteinExistence type="predicted"/>
<evidence type="ECO:0000259" key="1">
    <source>
        <dbReference type="Pfam" id="PF03781"/>
    </source>
</evidence>
<name>A0ABV3X1A0_9HYPH</name>
<keyword evidence="3" id="KW-1185">Reference proteome</keyword>
<reference evidence="2 3" key="1">
    <citation type="submission" date="2024-01" db="EMBL/GenBank/DDBJ databases">
        <title>New evidence supports the origin of RcGTA from prophage.</title>
        <authorList>
            <person name="Xu Y."/>
            <person name="Liu B."/>
            <person name="Chen F."/>
        </authorList>
    </citation>
    <scope>NUCLEOTIDE SEQUENCE [LARGE SCALE GENOMIC DNA]</scope>
    <source>
        <strain evidence="2 3">CBW1107-2</strain>
    </source>
</reference>
<dbReference type="EMBL" id="JAZHFV010000015">
    <property type="protein sequence ID" value="MEX4010520.1"/>
    <property type="molecule type" value="Genomic_DNA"/>
</dbReference>
<dbReference type="PANTHER" id="PTHR23150:SF19">
    <property type="entry name" value="FORMYLGLYCINE-GENERATING ENZYME"/>
    <property type="match status" value="1"/>
</dbReference>
<dbReference type="Proteomes" id="UP001559025">
    <property type="component" value="Unassembled WGS sequence"/>
</dbReference>
<organism evidence="2 3">
    <name type="scientific">Neoaquamicrobium sediminum</name>
    <dbReference type="NCBI Taxonomy" id="1849104"/>
    <lineage>
        <taxon>Bacteria</taxon>
        <taxon>Pseudomonadati</taxon>
        <taxon>Pseudomonadota</taxon>
        <taxon>Alphaproteobacteria</taxon>
        <taxon>Hyphomicrobiales</taxon>
        <taxon>Phyllobacteriaceae</taxon>
        <taxon>Neoaquamicrobium</taxon>
    </lineage>
</organism>
<gene>
    <name evidence="2" type="ORF">V1479_24745</name>
</gene>
<dbReference type="PANTHER" id="PTHR23150">
    <property type="entry name" value="SULFATASE MODIFYING FACTOR 1, 2"/>
    <property type="match status" value="1"/>
</dbReference>
<dbReference type="InterPro" id="IPR005532">
    <property type="entry name" value="SUMF_dom"/>
</dbReference>
<evidence type="ECO:0000313" key="2">
    <source>
        <dbReference type="EMBL" id="MEX4010520.1"/>
    </source>
</evidence>
<dbReference type="InterPro" id="IPR051043">
    <property type="entry name" value="Sulfatase_Mod_Factor_Kinase"/>
</dbReference>
<dbReference type="RefSeq" id="WP_368805192.1">
    <property type="nucleotide sequence ID" value="NZ_JAZHFV010000015.1"/>
</dbReference>